<reference evidence="2" key="1">
    <citation type="submission" date="2021-02" db="EMBL/GenBank/DDBJ databases">
        <authorList>
            <person name="Nowell W R."/>
        </authorList>
    </citation>
    <scope>NUCLEOTIDE SEQUENCE</scope>
</reference>
<keyword evidence="1" id="KW-0880">Kelch repeat</keyword>
<gene>
    <name evidence="2" type="ORF">OXD698_LOCUS47755</name>
</gene>
<evidence type="ECO:0000256" key="1">
    <source>
        <dbReference type="ARBA" id="ARBA00022441"/>
    </source>
</evidence>
<dbReference type="Pfam" id="PF01344">
    <property type="entry name" value="Kelch_1"/>
    <property type="match status" value="1"/>
</dbReference>
<dbReference type="AlphaFoldDB" id="A0A820JWB2"/>
<feature type="non-terminal residue" evidence="2">
    <location>
        <position position="1"/>
    </location>
</feature>
<organism evidence="2 3">
    <name type="scientific">Adineta steineri</name>
    <dbReference type="NCBI Taxonomy" id="433720"/>
    <lineage>
        <taxon>Eukaryota</taxon>
        <taxon>Metazoa</taxon>
        <taxon>Spiralia</taxon>
        <taxon>Gnathifera</taxon>
        <taxon>Rotifera</taxon>
        <taxon>Eurotatoria</taxon>
        <taxon>Bdelloidea</taxon>
        <taxon>Adinetida</taxon>
        <taxon>Adinetidae</taxon>
        <taxon>Adineta</taxon>
    </lineage>
</organism>
<proteinExistence type="predicted"/>
<dbReference type="SUPFAM" id="SSF117281">
    <property type="entry name" value="Kelch motif"/>
    <property type="match status" value="1"/>
</dbReference>
<comment type="caution">
    <text evidence="2">The sequence shown here is derived from an EMBL/GenBank/DDBJ whole genome shotgun (WGS) entry which is preliminary data.</text>
</comment>
<sequence length="39" mass="3990">TSSMTAARYQHTASTLANGSVLVAGGCYGSTYLSSAELY</sequence>
<accession>A0A820JWB2</accession>
<name>A0A820JWB2_9BILA</name>
<dbReference type="InterPro" id="IPR006652">
    <property type="entry name" value="Kelch_1"/>
</dbReference>
<evidence type="ECO:0000313" key="2">
    <source>
        <dbReference type="EMBL" id="CAF4332156.1"/>
    </source>
</evidence>
<dbReference type="Proteomes" id="UP000663844">
    <property type="component" value="Unassembled WGS sequence"/>
</dbReference>
<protein>
    <submittedName>
        <fullName evidence="2">Uncharacterized protein</fullName>
    </submittedName>
</protein>
<dbReference type="EMBL" id="CAJOAZ010019041">
    <property type="protein sequence ID" value="CAF4332156.1"/>
    <property type="molecule type" value="Genomic_DNA"/>
</dbReference>
<dbReference type="InterPro" id="IPR037293">
    <property type="entry name" value="Gal_Oxidase_central_sf"/>
</dbReference>
<dbReference type="Gene3D" id="2.130.10.80">
    <property type="entry name" value="Galactose oxidase/kelch, beta-propeller"/>
    <property type="match status" value="1"/>
</dbReference>
<evidence type="ECO:0000313" key="3">
    <source>
        <dbReference type="Proteomes" id="UP000663844"/>
    </source>
</evidence>
<dbReference type="InterPro" id="IPR015915">
    <property type="entry name" value="Kelch-typ_b-propeller"/>
</dbReference>